<dbReference type="Proteomes" id="UP000240254">
    <property type="component" value="Unassembled WGS sequence"/>
</dbReference>
<reference evidence="3 4" key="1">
    <citation type="submission" date="2018-03" db="EMBL/GenBank/DDBJ databases">
        <title>Whole genome sequencing of Histamine producing bacteria.</title>
        <authorList>
            <person name="Butler K."/>
        </authorList>
    </citation>
    <scope>NUCLEOTIDE SEQUENCE [LARGE SCALE GENOMIC DNA]</scope>
    <source>
        <strain evidence="3 4">BS2</strain>
    </source>
</reference>
<dbReference type="EMBL" id="PYMK01000002">
    <property type="protein sequence ID" value="PSU31150.1"/>
    <property type="molecule type" value="Genomic_DNA"/>
</dbReference>
<dbReference type="NCBIfam" id="TIGR01766">
    <property type="entry name" value="IS200/IS605 family accessory protein TnpB-like domain"/>
    <property type="match status" value="1"/>
</dbReference>
<organism evidence="3 4">
    <name type="scientific">Photobacterium aquimaris</name>
    <dbReference type="NCBI Taxonomy" id="512643"/>
    <lineage>
        <taxon>Bacteria</taxon>
        <taxon>Pseudomonadati</taxon>
        <taxon>Pseudomonadota</taxon>
        <taxon>Gammaproteobacteria</taxon>
        <taxon>Vibrionales</taxon>
        <taxon>Vibrionaceae</taxon>
        <taxon>Photobacterium</taxon>
    </lineage>
</organism>
<feature type="domain" description="Cas12f1-like TNB" evidence="2">
    <location>
        <begin position="297"/>
        <end position="361"/>
    </location>
</feature>
<accession>A0A2T3IS18</accession>
<dbReference type="GO" id="GO:0003677">
    <property type="term" value="F:DNA binding"/>
    <property type="evidence" value="ECO:0007669"/>
    <property type="project" value="UniProtKB-KW"/>
</dbReference>
<dbReference type="OrthoDB" id="5915636at2"/>
<sequence length="435" mass="49174">MKDIHVIKINIGSPTPQQTELRKESARLWNRLVKLHKYNRKRHWKWLGKFDLSTHFKGRFDLHSQSIQALCEKLSANVDTTRTNRKNGDHKARYPWRCKKNFQVCIWKQAAIKVNGNRISLSNGRGRKPLRFKLPRTMPMGKIVQAELGFRELRLTISNEIDKPSSAGLNTVAADVGIIHTAVMTDGVKSLGIVGRGMRSLTQGKNRKLAFYTQALAKCKKGSRKSRKLRIAKAKMLNRYENRTHNLLHHVANQMLDFCVGRDAGTLVVGDIANIAKGKKKKHAKRSNQENSGSPIGRLYDYLRYKGQLRGVEIVKINEAYTSQSCPLCDHRHKPSGRNYKCTNKECDFVGIRDNVGAANILNKHYNGKIVAGTLLPPNNVKYLRPVKLRQSVVDPLNKGKLLSTTHTKVTVPLGAGSKIRCDYDTGFDLETHTL</sequence>
<gene>
    <name evidence="3" type="ORF">CTM88_02625</name>
</gene>
<protein>
    <recommendedName>
        <fullName evidence="2">Cas12f1-like TNB domain-containing protein</fullName>
    </recommendedName>
</protein>
<dbReference type="InterPro" id="IPR010095">
    <property type="entry name" value="Cas12f1-like_TNB"/>
</dbReference>
<comment type="caution">
    <text evidence="3">The sequence shown here is derived from an EMBL/GenBank/DDBJ whole genome shotgun (WGS) entry which is preliminary data.</text>
</comment>
<proteinExistence type="predicted"/>
<evidence type="ECO:0000259" key="2">
    <source>
        <dbReference type="Pfam" id="PF07282"/>
    </source>
</evidence>
<evidence type="ECO:0000256" key="1">
    <source>
        <dbReference type="ARBA" id="ARBA00023125"/>
    </source>
</evidence>
<dbReference type="Pfam" id="PF07282">
    <property type="entry name" value="Cas12f1-like_TNB"/>
    <property type="match status" value="1"/>
</dbReference>
<evidence type="ECO:0000313" key="3">
    <source>
        <dbReference type="EMBL" id="PSU31150.1"/>
    </source>
</evidence>
<dbReference type="RefSeq" id="WP_065168126.1">
    <property type="nucleotide sequence ID" value="NZ_LZEZ01000023.1"/>
</dbReference>
<keyword evidence="1" id="KW-0238">DNA-binding</keyword>
<name>A0A2T3IS18_9GAMM</name>
<dbReference type="NCBIfam" id="NF040570">
    <property type="entry name" value="guided_TnpB"/>
    <property type="match status" value="1"/>
</dbReference>
<evidence type="ECO:0000313" key="4">
    <source>
        <dbReference type="Proteomes" id="UP000240254"/>
    </source>
</evidence>
<dbReference type="AlphaFoldDB" id="A0A2T3IS18"/>